<keyword evidence="2" id="KW-0539">Nucleus</keyword>
<keyword evidence="6" id="KW-1185">Reference proteome</keyword>
<proteinExistence type="predicted"/>
<dbReference type="Pfam" id="PF03735">
    <property type="entry name" value="ENT"/>
    <property type="match status" value="1"/>
</dbReference>
<feature type="domain" description="ENT" evidence="4">
    <location>
        <begin position="341"/>
        <end position="398"/>
    </location>
</feature>
<dbReference type="EMBL" id="PYDT01000008">
    <property type="protein sequence ID" value="THU52452.1"/>
    <property type="molecule type" value="Genomic_DNA"/>
</dbReference>
<gene>
    <name evidence="5" type="ORF">C4D60_Mb10t04130</name>
</gene>
<dbReference type="Pfam" id="PF05641">
    <property type="entry name" value="Agenet"/>
    <property type="match status" value="1"/>
</dbReference>
<dbReference type="SMART" id="SM00743">
    <property type="entry name" value="Agenet"/>
    <property type="match status" value="2"/>
</dbReference>
<dbReference type="InterPro" id="IPR005491">
    <property type="entry name" value="ENT_dom"/>
</dbReference>
<dbReference type="PANTHER" id="PTHR31917:SF5">
    <property type="entry name" value="OS02G0204500 PROTEIN"/>
    <property type="match status" value="1"/>
</dbReference>
<dbReference type="PROSITE" id="PS51138">
    <property type="entry name" value="ENT"/>
    <property type="match status" value="1"/>
</dbReference>
<dbReference type="InterPro" id="IPR008395">
    <property type="entry name" value="Agenet-like_dom"/>
</dbReference>
<evidence type="ECO:0000259" key="4">
    <source>
        <dbReference type="PROSITE" id="PS51138"/>
    </source>
</evidence>
<evidence type="ECO:0000256" key="1">
    <source>
        <dbReference type="ARBA" id="ARBA00004123"/>
    </source>
</evidence>
<evidence type="ECO:0000313" key="5">
    <source>
        <dbReference type="EMBL" id="THU52452.1"/>
    </source>
</evidence>
<dbReference type="InterPro" id="IPR036142">
    <property type="entry name" value="ENT_dom-like_sf"/>
</dbReference>
<reference evidence="5 6" key="1">
    <citation type="journal article" date="2019" name="Nat. Plants">
        <title>Genome sequencing of Musa balbisiana reveals subgenome evolution and function divergence in polyploid bananas.</title>
        <authorList>
            <person name="Yao X."/>
        </authorList>
    </citation>
    <scope>NUCLEOTIDE SEQUENCE [LARGE SCALE GENOMIC DNA]</scope>
    <source>
        <strain evidence="6">cv. DH-PKW</strain>
        <tissue evidence="5">Leaves</tissue>
    </source>
</reference>
<evidence type="ECO:0000256" key="2">
    <source>
        <dbReference type="ARBA" id="ARBA00023242"/>
    </source>
</evidence>
<comment type="subcellular location">
    <subcellularLocation>
        <location evidence="1">Nucleus</location>
    </subcellularLocation>
</comment>
<dbReference type="InterPro" id="IPR014002">
    <property type="entry name" value="Agenet_dom_plant"/>
</dbReference>
<organism evidence="5 6">
    <name type="scientific">Musa balbisiana</name>
    <name type="common">Banana</name>
    <dbReference type="NCBI Taxonomy" id="52838"/>
    <lineage>
        <taxon>Eukaryota</taxon>
        <taxon>Viridiplantae</taxon>
        <taxon>Streptophyta</taxon>
        <taxon>Embryophyta</taxon>
        <taxon>Tracheophyta</taxon>
        <taxon>Spermatophyta</taxon>
        <taxon>Magnoliopsida</taxon>
        <taxon>Liliopsida</taxon>
        <taxon>Zingiberales</taxon>
        <taxon>Musaceae</taxon>
        <taxon>Musa</taxon>
    </lineage>
</organism>
<sequence>MRLTKGSKVEVSNTKDVPLGSWRIAEIISGNGHNYFVRYARCPSDSSMGVERVPRKAIRPCPPPVEAPNDWMPGDFVEVFDNNSWKIAQVSSVAGGNYYSVKLSGCSRRFTADKTLIRMRQSWQNNKWVVVQKNSGEKSVRAQRGLSKGGKSDFRLTQSCIQPDNSVVRNHFSIQNHDALEEFIRVSSRATKKRKLEAFPTEESCTNASRKTGKIEKDGRHQEIVAGNLPHLLEKVGVVASARTVVDEKYMRSSLNNRITSITELKRGIPNLDNHAIMSLDCSDAESTSSSVGSCSISENAYGSPNHCVSFSSQDSYTRPGHEEMLYGLGRELSLPFKEELGAEIHQLELHAFRSMMTAFYASGAISWEQESLLTNLRLMLNISNDEYLLELRNLMSK</sequence>
<dbReference type="GO" id="GO:0005634">
    <property type="term" value="C:nucleus"/>
    <property type="evidence" value="ECO:0007669"/>
    <property type="project" value="UniProtKB-SubCell"/>
</dbReference>
<protein>
    <recommendedName>
        <fullName evidence="4">ENT domain-containing protein</fullName>
    </recommendedName>
</protein>
<evidence type="ECO:0000256" key="3">
    <source>
        <dbReference type="SAM" id="MobiDB-lite"/>
    </source>
</evidence>
<dbReference type="SUPFAM" id="SSF158639">
    <property type="entry name" value="ENT-like"/>
    <property type="match status" value="1"/>
</dbReference>
<dbReference type="Gene3D" id="1.10.1240.40">
    <property type="entry name" value="ENT domain"/>
    <property type="match status" value="1"/>
</dbReference>
<dbReference type="STRING" id="52838.A0A4S8IX22"/>
<name>A0A4S8IX22_MUSBA</name>
<dbReference type="PANTHER" id="PTHR31917">
    <property type="entry name" value="AGENET DOMAIN-CONTAINING PROTEIN-RELATED"/>
    <property type="match status" value="1"/>
</dbReference>
<dbReference type="Proteomes" id="UP000317650">
    <property type="component" value="Chromosome 10"/>
</dbReference>
<dbReference type="SMART" id="SM01191">
    <property type="entry name" value="ENT"/>
    <property type="match status" value="1"/>
</dbReference>
<accession>A0A4S8IX22</accession>
<feature type="region of interest" description="Disordered" evidence="3">
    <location>
        <begin position="195"/>
        <end position="214"/>
    </location>
</feature>
<evidence type="ECO:0000313" key="6">
    <source>
        <dbReference type="Proteomes" id="UP000317650"/>
    </source>
</evidence>
<comment type="caution">
    <text evidence="5">The sequence shown here is derived from an EMBL/GenBank/DDBJ whole genome shotgun (WGS) entry which is preliminary data.</text>
</comment>
<dbReference type="AlphaFoldDB" id="A0A4S8IX22"/>